<keyword evidence="2" id="KW-0328">Glycosyltransferase</keyword>
<dbReference type="InterPro" id="IPR029044">
    <property type="entry name" value="Nucleotide-diphossugar_trans"/>
</dbReference>
<name>A0ABT7TCY0_9MICO</name>
<comment type="caution">
    <text evidence="2">The sequence shown here is derived from an EMBL/GenBank/DDBJ whole genome shotgun (WGS) entry which is preliminary data.</text>
</comment>
<evidence type="ECO:0000313" key="3">
    <source>
        <dbReference type="Proteomes" id="UP001235720"/>
    </source>
</evidence>
<dbReference type="Proteomes" id="UP001235720">
    <property type="component" value="Unassembled WGS sequence"/>
</dbReference>
<keyword evidence="3" id="KW-1185">Reference proteome</keyword>
<gene>
    <name evidence="2" type="ORF">QUG98_03115</name>
</gene>
<dbReference type="PANTHER" id="PTHR43179:SF7">
    <property type="entry name" value="RHAMNOSYLTRANSFERASE WBBL"/>
    <property type="match status" value="1"/>
</dbReference>
<protein>
    <submittedName>
        <fullName evidence="2">Glycosyltransferase family 2 protein</fullName>
        <ecNumber evidence="2">2.4.-.-</ecNumber>
    </submittedName>
</protein>
<dbReference type="SUPFAM" id="SSF53448">
    <property type="entry name" value="Nucleotide-diphospho-sugar transferases"/>
    <property type="match status" value="1"/>
</dbReference>
<dbReference type="RefSeq" id="WP_289469158.1">
    <property type="nucleotide sequence ID" value="NZ_JAUCMM010000001.1"/>
</dbReference>
<dbReference type="InterPro" id="IPR001173">
    <property type="entry name" value="Glyco_trans_2-like"/>
</dbReference>
<dbReference type="CDD" id="cd04186">
    <property type="entry name" value="GT_2_like_c"/>
    <property type="match status" value="1"/>
</dbReference>
<evidence type="ECO:0000313" key="2">
    <source>
        <dbReference type="EMBL" id="MDM7887436.1"/>
    </source>
</evidence>
<evidence type="ECO:0000259" key="1">
    <source>
        <dbReference type="Pfam" id="PF00535"/>
    </source>
</evidence>
<keyword evidence="2" id="KW-0808">Transferase</keyword>
<dbReference type="EMBL" id="JAUCMM010000001">
    <property type="protein sequence ID" value="MDM7887436.1"/>
    <property type="molecule type" value="Genomic_DNA"/>
</dbReference>
<sequence length="310" mass="33761">MSEADHEGLPELSVVLVTYNSAHVVGAALDGLGTDPSIEIVVVDNGSSDETVQLVRQAHPHVLVVESGGNLGFAKGVNLGVERSRGSFVMLLNPDAIISSTSVTLLLDAARRDPDSVFAPFIEQPAPQRILSAGWMPTTWRMLTHYSGLSRLGRSAQWAQGHYLLPDQVTKPTNVEWATGACLLFSRAVWVRLGGLSERWFMYAEDVEFCFRARRSGHDIWLLPEARAEHMVGASDGHRDGTVNSAWVLNLREFHASSLAHGRASTQRWTAVVAAGLASRAVLAALLKGPRSESARRFAAYSTALVRSRR</sequence>
<dbReference type="PANTHER" id="PTHR43179">
    <property type="entry name" value="RHAMNOSYLTRANSFERASE WBBL"/>
    <property type="match status" value="1"/>
</dbReference>
<dbReference type="GO" id="GO:0016757">
    <property type="term" value="F:glycosyltransferase activity"/>
    <property type="evidence" value="ECO:0007669"/>
    <property type="project" value="UniProtKB-KW"/>
</dbReference>
<organism evidence="2 3">
    <name type="scientific">Curtobacterium subtropicum</name>
    <dbReference type="NCBI Taxonomy" id="3055138"/>
    <lineage>
        <taxon>Bacteria</taxon>
        <taxon>Bacillati</taxon>
        <taxon>Actinomycetota</taxon>
        <taxon>Actinomycetes</taxon>
        <taxon>Micrococcales</taxon>
        <taxon>Microbacteriaceae</taxon>
        <taxon>Curtobacterium</taxon>
    </lineage>
</organism>
<dbReference type="EC" id="2.4.-.-" evidence="2"/>
<dbReference type="Gene3D" id="3.90.550.10">
    <property type="entry name" value="Spore Coat Polysaccharide Biosynthesis Protein SpsA, Chain A"/>
    <property type="match status" value="1"/>
</dbReference>
<dbReference type="Pfam" id="PF00535">
    <property type="entry name" value="Glycos_transf_2"/>
    <property type="match status" value="1"/>
</dbReference>
<reference evidence="2 3" key="1">
    <citation type="submission" date="2023-06" db="EMBL/GenBank/DDBJ databases">
        <authorList>
            <person name="Feng G."/>
            <person name="Li J."/>
            <person name="Zhu H."/>
        </authorList>
    </citation>
    <scope>NUCLEOTIDE SEQUENCE [LARGE SCALE GENOMIC DNA]</scope>
    <source>
        <strain evidence="2 3">RHCJP20</strain>
    </source>
</reference>
<proteinExistence type="predicted"/>
<accession>A0ABT7TCY0</accession>
<feature type="domain" description="Glycosyltransferase 2-like" evidence="1">
    <location>
        <begin position="13"/>
        <end position="122"/>
    </location>
</feature>